<dbReference type="GO" id="GO:0000160">
    <property type="term" value="P:phosphorelay signal transduction system"/>
    <property type="evidence" value="ECO:0007669"/>
    <property type="project" value="InterPro"/>
</dbReference>
<dbReference type="CDD" id="cd17535">
    <property type="entry name" value="REC_NarL-like"/>
    <property type="match status" value="1"/>
</dbReference>
<dbReference type="SMART" id="SM00448">
    <property type="entry name" value="REC"/>
    <property type="match status" value="1"/>
</dbReference>
<evidence type="ECO:0000259" key="7">
    <source>
        <dbReference type="PROSITE" id="PS50110"/>
    </source>
</evidence>
<dbReference type="SUPFAM" id="SSF46894">
    <property type="entry name" value="C-terminal effector domain of the bipartite response regulators"/>
    <property type="match status" value="1"/>
</dbReference>
<dbReference type="InterPro" id="IPR011006">
    <property type="entry name" value="CheY-like_superfamily"/>
</dbReference>
<evidence type="ECO:0000313" key="8">
    <source>
        <dbReference type="EMBL" id="QNN59585.1"/>
    </source>
</evidence>
<dbReference type="InterPro" id="IPR039420">
    <property type="entry name" value="WalR-like"/>
</dbReference>
<feature type="modified residue" description="4-aspartylphosphate" evidence="5">
    <location>
        <position position="64"/>
    </location>
</feature>
<dbReference type="PROSITE" id="PS00622">
    <property type="entry name" value="HTH_LUXR_1"/>
    <property type="match status" value="1"/>
</dbReference>
<dbReference type="InterPro" id="IPR036388">
    <property type="entry name" value="WH-like_DNA-bd_sf"/>
</dbReference>
<dbReference type="PANTHER" id="PTHR43214">
    <property type="entry name" value="TWO-COMPONENT RESPONSE REGULATOR"/>
    <property type="match status" value="1"/>
</dbReference>
<keyword evidence="9" id="KW-1185">Reference proteome</keyword>
<evidence type="ECO:0000313" key="9">
    <source>
        <dbReference type="Proteomes" id="UP000515811"/>
    </source>
</evidence>
<dbReference type="PRINTS" id="PR00038">
    <property type="entry name" value="HTHLUXR"/>
</dbReference>
<keyword evidence="1 5" id="KW-0597">Phosphoprotein</keyword>
<protein>
    <submittedName>
        <fullName evidence="8">Response regulator transcription factor</fullName>
    </submittedName>
</protein>
<dbReference type="InterPro" id="IPR016032">
    <property type="entry name" value="Sig_transdc_resp-reg_C-effctor"/>
</dbReference>
<dbReference type="SUPFAM" id="SSF52172">
    <property type="entry name" value="CheY-like"/>
    <property type="match status" value="1"/>
</dbReference>
<sequence length="230" mass="24740">MPATPLPPLLVDDDPAMLARLGSVLASIGIASHGQLHANSIAQGQALATAVGGGLKPLAMALVDLGLPDGCGIDLIAWLREQSEGLPILVVSAWSTEEMILGALRAGANGYVLKERDDLEIALSVRNVLKGGAPIDPFIARRILDLVGRSTDERPVAARSSDPAQHYALSERERQILDHVAAGMSNREIAECLHLSRWTIDTHIRHIYDKLAVSSRTQAVRRAREHGLLR</sequence>
<dbReference type="GO" id="GO:0006355">
    <property type="term" value="P:regulation of DNA-templated transcription"/>
    <property type="evidence" value="ECO:0007669"/>
    <property type="project" value="InterPro"/>
</dbReference>
<evidence type="ECO:0000256" key="1">
    <source>
        <dbReference type="ARBA" id="ARBA00022553"/>
    </source>
</evidence>
<dbReference type="KEGG" id="drg:H9K76_11085"/>
<dbReference type="PROSITE" id="PS50043">
    <property type="entry name" value="HTH_LUXR_2"/>
    <property type="match status" value="1"/>
</dbReference>
<evidence type="ECO:0000256" key="4">
    <source>
        <dbReference type="ARBA" id="ARBA00023163"/>
    </source>
</evidence>
<gene>
    <name evidence="8" type="ORF">H9K76_11085</name>
</gene>
<dbReference type="InterPro" id="IPR000792">
    <property type="entry name" value="Tscrpt_reg_LuxR_C"/>
</dbReference>
<evidence type="ECO:0000259" key="6">
    <source>
        <dbReference type="PROSITE" id="PS50043"/>
    </source>
</evidence>
<feature type="domain" description="Response regulatory" evidence="7">
    <location>
        <begin position="7"/>
        <end position="129"/>
    </location>
</feature>
<feature type="domain" description="HTH luxR-type" evidence="6">
    <location>
        <begin position="162"/>
        <end position="227"/>
    </location>
</feature>
<proteinExistence type="predicted"/>
<dbReference type="SMART" id="SM00421">
    <property type="entry name" value="HTH_LUXR"/>
    <property type="match status" value="1"/>
</dbReference>
<dbReference type="AlphaFoldDB" id="A0A7G9RVG0"/>
<keyword evidence="2" id="KW-0805">Transcription regulation</keyword>
<dbReference type="CDD" id="cd06170">
    <property type="entry name" value="LuxR_C_like"/>
    <property type="match status" value="1"/>
</dbReference>
<dbReference type="Pfam" id="PF00072">
    <property type="entry name" value="Response_reg"/>
    <property type="match status" value="1"/>
</dbReference>
<dbReference type="InterPro" id="IPR058245">
    <property type="entry name" value="NreC/VraR/RcsB-like_REC"/>
</dbReference>
<dbReference type="Gene3D" id="1.10.10.10">
    <property type="entry name" value="Winged helix-like DNA-binding domain superfamily/Winged helix DNA-binding domain"/>
    <property type="match status" value="1"/>
</dbReference>
<dbReference type="GO" id="GO:0003677">
    <property type="term" value="F:DNA binding"/>
    <property type="evidence" value="ECO:0007669"/>
    <property type="project" value="UniProtKB-KW"/>
</dbReference>
<reference evidence="8 9" key="1">
    <citation type="submission" date="2020-08" db="EMBL/GenBank/DDBJ databases">
        <title>Genome sequence of Diaphorobacter ruginosibacter DSM 27467T.</title>
        <authorList>
            <person name="Hyun D.-W."/>
            <person name="Bae J.-W."/>
        </authorList>
    </citation>
    <scope>NUCLEOTIDE SEQUENCE [LARGE SCALE GENOMIC DNA]</scope>
    <source>
        <strain evidence="8 9">DSM 27467</strain>
    </source>
</reference>
<accession>A0A7G9RVG0</accession>
<name>A0A7G9RVG0_9BURK</name>
<dbReference type="PANTHER" id="PTHR43214:SF41">
    <property type="entry name" value="NITRATE_NITRITE RESPONSE REGULATOR PROTEIN NARP"/>
    <property type="match status" value="1"/>
</dbReference>
<evidence type="ECO:0000256" key="3">
    <source>
        <dbReference type="ARBA" id="ARBA00023125"/>
    </source>
</evidence>
<organism evidence="8 9">
    <name type="scientific">Diaphorobacter ruginosibacter</name>
    <dbReference type="NCBI Taxonomy" id="1715720"/>
    <lineage>
        <taxon>Bacteria</taxon>
        <taxon>Pseudomonadati</taxon>
        <taxon>Pseudomonadota</taxon>
        <taxon>Betaproteobacteria</taxon>
        <taxon>Burkholderiales</taxon>
        <taxon>Comamonadaceae</taxon>
        <taxon>Diaphorobacter</taxon>
    </lineage>
</organism>
<dbReference type="PROSITE" id="PS50110">
    <property type="entry name" value="RESPONSE_REGULATORY"/>
    <property type="match status" value="1"/>
</dbReference>
<dbReference type="EMBL" id="CP060714">
    <property type="protein sequence ID" value="QNN59585.1"/>
    <property type="molecule type" value="Genomic_DNA"/>
</dbReference>
<keyword evidence="3" id="KW-0238">DNA-binding</keyword>
<keyword evidence="4" id="KW-0804">Transcription</keyword>
<evidence type="ECO:0000256" key="5">
    <source>
        <dbReference type="PROSITE-ProRule" id="PRU00169"/>
    </source>
</evidence>
<evidence type="ECO:0000256" key="2">
    <source>
        <dbReference type="ARBA" id="ARBA00023015"/>
    </source>
</evidence>
<dbReference type="Proteomes" id="UP000515811">
    <property type="component" value="Chromosome"/>
</dbReference>
<dbReference type="Gene3D" id="3.40.50.2300">
    <property type="match status" value="1"/>
</dbReference>
<dbReference type="Pfam" id="PF00196">
    <property type="entry name" value="GerE"/>
    <property type="match status" value="1"/>
</dbReference>
<dbReference type="InterPro" id="IPR001789">
    <property type="entry name" value="Sig_transdc_resp-reg_receiver"/>
</dbReference>